<dbReference type="Pfam" id="PF24883">
    <property type="entry name" value="NPHP3_N"/>
    <property type="match status" value="1"/>
</dbReference>
<accession>A0AAV9QLR1</accession>
<evidence type="ECO:0000256" key="2">
    <source>
        <dbReference type="SAM" id="MobiDB-lite"/>
    </source>
</evidence>
<evidence type="ECO:0000313" key="5">
    <source>
        <dbReference type="Proteomes" id="UP001345827"/>
    </source>
</evidence>
<dbReference type="PANTHER" id="PTHR10039">
    <property type="entry name" value="AMELOGENIN"/>
    <property type="match status" value="1"/>
</dbReference>
<dbReference type="Proteomes" id="UP001345827">
    <property type="component" value="Unassembled WGS sequence"/>
</dbReference>
<dbReference type="Gene3D" id="3.40.50.300">
    <property type="entry name" value="P-loop containing nucleotide triphosphate hydrolases"/>
    <property type="match status" value="1"/>
</dbReference>
<evidence type="ECO:0000313" key="4">
    <source>
        <dbReference type="EMBL" id="KAK5543613.1"/>
    </source>
</evidence>
<comment type="caution">
    <text evidence="4">The sequence shown here is derived from an EMBL/GenBank/DDBJ whole genome shotgun (WGS) entry which is preliminary data.</text>
</comment>
<protein>
    <recommendedName>
        <fullName evidence="3">Nephrocystin 3-like N-terminal domain-containing protein</fullName>
    </recommendedName>
</protein>
<dbReference type="PANTHER" id="PTHR10039:SF5">
    <property type="entry name" value="NACHT DOMAIN-CONTAINING PROTEIN"/>
    <property type="match status" value="1"/>
</dbReference>
<feature type="compositionally biased region" description="Polar residues" evidence="2">
    <location>
        <begin position="1121"/>
        <end position="1131"/>
    </location>
</feature>
<keyword evidence="5" id="KW-1185">Reference proteome</keyword>
<sequence>MTISQHAQQLLQEVTNERADCLGRPIIFVAHSLGGVLVKDAIIQSRKYDDQPHLQDISTSCHAICFFGTPHRGSHAAEYGDILTSIISIAPGGPSAYKEVLRGLKLNSEKLSQVEADFNAFLNRSIPVSQKIKLYSFQEAKGASSISPFGGKVVPDFSSSFNRTDIEQISFINENHMDMARFESDSSQGYRNFRSALKHCLKQLQARQAEQRELENSRQLAERSAVVRALDFKERLSREQQLSNITTPSETFTWVWSSPFLQWLLSDGRLFWISGKPASGKSTLMHYLAGSEELQDVLRTAGGRDWEIIHFFFDFRAGNGIGNNFEGFIRSLLLQLAEKLDDFNSLVPELSQHLKVSPLRSKIHSNQEIPPGLARQSILQCLRDCRQGLLIFIDGLDEYEGKKVELTNFIKGLYSSNVKVCVASRPDPPFPDAFAGSPSFQMQDLNDGAIRAFAFDTLSTFYSSRQFEDTALQSLAKEIAQRAFGVFLWARFAAYELIDGLSRGEELGSPQLEARLDAVPPELQKIYSRIFGRLSSDDKRIAGHLLLFITSSKSILTVEMLQEAIGLFAKHAGLYGRNATHYANESSNNFRKRLFATSGGTVEVYPARLRYMKRQFPGHVVRLIHRTVKTYLEHEGRRELLGDSFHSGLGDEIWLQVCGLRVTESSDIDVQYDNPGYRYYEFGLDSIDTSSTAEEVEHVRLGIYSASLADDTDILDTLLLTYAGTNALEHAEDWEDACQRSSAVLLKPLMTAAYLKAHCLVSDGDCLCATTYAERMNVAADPIQLAWCHGLVFCIKEYVEAQCAAKPVGHKQGLLSKLTMALDGFGKPRKASKLQNLRDVSIRTVCAGDWELIRNRHIRVIAILLKHYPTVNDADVLSAVCHAPPEVLRLILDYQKSGKIILTGGTGVRVHPGLPRIDVFEQPEKYRPLAALGHRDPEGIDDVKLVLDLFLGRGEDINEQCGPLGGVIHYTVAVPNLNTRPDGTPLEFLWKEANTRTLEDDMNPVSEYRETLSHLIRLGAVNNKRDPNGHVPSVRQMRYFGCNRTDYRECLRYYREGPLDGVSIWSRPVACDPEDRRRYDLPSDQWSFSEHEAGSNFEDEDGDDGSGQSEDDYHSIEVVPTLSSERTSSQPDVARADEGHRGPGSRAMS</sequence>
<dbReference type="SUPFAM" id="SSF52540">
    <property type="entry name" value="P-loop containing nucleoside triphosphate hydrolases"/>
    <property type="match status" value="1"/>
</dbReference>
<dbReference type="InterPro" id="IPR029058">
    <property type="entry name" value="AB_hydrolase_fold"/>
</dbReference>
<organism evidence="4 5">
    <name type="scientific">Vermiconidia calcicola</name>
    <dbReference type="NCBI Taxonomy" id="1690605"/>
    <lineage>
        <taxon>Eukaryota</taxon>
        <taxon>Fungi</taxon>
        <taxon>Dikarya</taxon>
        <taxon>Ascomycota</taxon>
        <taxon>Pezizomycotina</taxon>
        <taxon>Dothideomycetes</taxon>
        <taxon>Dothideomycetidae</taxon>
        <taxon>Mycosphaerellales</taxon>
        <taxon>Extremaceae</taxon>
        <taxon>Vermiconidia</taxon>
    </lineage>
</organism>
<dbReference type="Gene3D" id="3.40.50.1820">
    <property type="entry name" value="alpha/beta hydrolase"/>
    <property type="match status" value="1"/>
</dbReference>
<reference evidence="4 5" key="1">
    <citation type="submission" date="2023-06" db="EMBL/GenBank/DDBJ databases">
        <title>Black Yeasts Isolated from many extreme environments.</title>
        <authorList>
            <person name="Coleine C."/>
            <person name="Stajich J.E."/>
            <person name="Selbmann L."/>
        </authorList>
    </citation>
    <scope>NUCLEOTIDE SEQUENCE [LARGE SCALE GENOMIC DNA]</scope>
    <source>
        <strain evidence="4 5">CCFEE 5887</strain>
    </source>
</reference>
<evidence type="ECO:0000259" key="3">
    <source>
        <dbReference type="Pfam" id="PF24883"/>
    </source>
</evidence>
<feature type="region of interest" description="Disordered" evidence="2">
    <location>
        <begin position="1091"/>
        <end position="1149"/>
    </location>
</feature>
<dbReference type="AlphaFoldDB" id="A0AAV9QLR1"/>
<name>A0AAV9QLR1_9PEZI</name>
<dbReference type="InterPro" id="IPR056884">
    <property type="entry name" value="NPHP3-like_N"/>
</dbReference>
<gene>
    <name evidence="4" type="ORF">LTR25_001227</name>
</gene>
<keyword evidence="1" id="KW-0677">Repeat</keyword>
<dbReference type="InterPro" id="IPR027417">
    <property type="entry name" value="P-loop_NTPase"/>
</dbReference>
<feature type="domain" description="Nephrocystin 3-like N-terminal" evidence="3">
    <location>
        <begin position="251"/>
        <end position="425"/>
    </location>
</feature>
<proteinExistence type="predicted"/>
<dbReference type="EMBL" id="JAXLQG010000002">
    <property type="protein sequence ID" value="KAK5543613.1"/>
    <property type="molecule type" value="Genomic_DNA"/>
</dbReference>
<evidence type="ECO:0000256" key="1">
    <source>
        <dbReference type="ARBA" id="ARBA00022737"/>
    </source>
</evidence>
<dbReference type="SUPFAM" id="SSF53474">
    <property type="entry name" value="alpha/beta-Hydrolases"/>
    <property type="match status" value="1"/>
</dbReference>